<dbReference type="EMBL" id="BARU01010594">
    <property type="protein sequence ID" value="GAH34804.1"/>
    <property type="molecule type" value="Genomic_DNA"/>
</dbReference>
<protein>
    <submittedName>
        <fullName evidence="1">Uncharacterized protein</fullName>
    </submittedName>
</protein>
<name>X1FZM5_9ZZZZ</name>
<feature type="non-terminal residue" evidence="1">
    <location>
        <position position="155"/>
    </location>
</feature>
<accession>X1FZM5</accession>
<dbReference type="AlphaFoldDB" id="X1FZM5"/>
<comment type="caution">
    <text evidence="1">The sequence shown here is derived from an EMBL/GenBank/DDBJ whole genome shotgun (WGS) entry which is preliminary data.</text>
</comment>
<gene>
    <name evidence="1" type="ORF">S03H2_20154</name>
</gene>
<evidence type="ECO:0000313" key="1">
    <source>
        <dbReference type="EMBL" id="GAH34804.1"/>
    </source>
</evidence>
<proteinExistence type="predicted"/>
<reference evidence="1" key="1">
    <citation type="journal article" date="2014" name="Front. Microbiol.">
        <title>High frequency of phylogenetically diverse reductive dehalogenase-homologous genes in deep subseafloor sedimentary metagenomes.</title>
        <authorList>
            <person name="Kawai M."/>
            <person name="Futagami T."/>
            <person name="Toyoda A."/>
            <person name="Takaki Y."/>
            <person name="Nishi S."/>
            <person name="Hori S."/>
            <person name="Arai W."/>
            <person name="Tsubouchi T."/>
            <person name="Morono Y."/>
            <person name="Uchiyama I."/>
            <person name="Ito T."/>
            <person name="Fujiyama A."/>
            <person name="Inagaki F."/>
            <person name="Takami H."/>
        </authorList>
    </citation>
    <scope>NUCLEOTIDE SEQUENCE</scope>
    <source>
        <strain evidence="1">Expedition CK06-06</strain>
    </source>
</reference>
<sequence>MRRKNKMPKGIFFLIHDEIRGPEIKCSYFTSPIILPQQFISKLYMTHAGFESSHLIEIKFDRYKSVSCFSGNLDRRIQREGILGVIFDENEEYSNLDLFLKRNLNDASNNQNNKIMEEIFVNRLLSYLELLKILKTVEIENVPEIFIMTEGRIQA</sequence>
<organism evidence="1">
    <name type="scientific">marine sediment metagenome</name>
    <dbReference type="NCBI Taxonomy" id="412755"/>
    <lineage>
        <taxon>unclassified sequences</taxon>
        <taxon>metagenomes</taxon>
        <taxon>ecological metagenomes</taxon>
    </lineage>
</organism>